<organism evidence="5 6">
    <name type="scientific">Stigmatella erecta</name>
    <dbReference type="NCBI Taxonomy" id="83460"/>
    <lineage>
        <taxon>Bacteria</taxon>
        <taxon>Pseudomonadati</taxon>
        <taxon>Myxococcota</taxon>
        <taxon>Myxococcia</taxon>
        <taxon>Myxococcales</taxon>
        <taxon>Cystobacterineae</taxon>
        <taxon>Archangiaceae</taxon>
        <taxon>Stigmatella</taxon>
    </lineage>
</organism>
<sequence length="297" mass="33066">MPNTLKGANYIYHNPQARVDDLHQAFEDNEIKAVISCIGGDDSVRLIDRIDLKVLRAHPKVFMGYSDTTVSHFVCLKAGLRSYYGPSILSGFAENTGMHDYLIQSVQRTVFSGNVIGTIENSKEGWTSEHLEWDVPGNQSIKRKMHPPMEWRFLQGKTVVTGRLLGGCTDVLPMIVGTSVWPDVDTWKDAILFLENSEEAMSPGTFLSTLRNLGAQGIVDRLSGILFSRPSHVAAEKFAEYEDMLLKACAEYGRQDLPIITRMDFGHTDPMFVIPLGAKATIDPVAKRFSIDEPGCR</sequence>
<dbReference type="PANTHER" id="PTHR30237">
    <property type="entry name" value="MURAMOYLTETRAPEPTIDE CARBOXYPEPTIDASE"/>
    <property type="match status" value="1"/>
</dbReference>
<dbReference type="CDD" id="cd07062">
    <property type="entry name" value="Peptidase_S66_mccF_like"/>
    <property type="match status" value="1"/>
</dbReference>
<evidence type="ECO:0000256" key="2">
    <source>
        <dbReference type="ARBA" id="ARBA00022801"/>
    </source>
</evidence>
<evidence type="ECO:0000259" key="4">
    <source>
        <dbReference type="Pfam" id="PF17676"/>
    </source>
</evidence>
<evidence type="ECO:0000259" key="3">
    <source>
        <dbReference type="Pfam" id="PF02016"/>
    </source>
</evidence>
<dbReference type="Pfam" id="PF02016">
    <property type="entry name" value="Peptidase_S66"/>
    <property type="match status" value="1"/>
</dbReference>
<dbReference type="EMBL" id="FOIJ01000009">
    <property type="protein sequence ID" value="SEU18051.1"/>
    <property type="molecule type" value="Genomic_DNA"/>
</dbReference>
<dbReference type="SUPFAM" id="SSF52317">
    <property type="entry name" value="Class I glutamine amidotransferase-like"/>
    <property type="match status" value="1"/>
</dbReference>
<dbReference type="SUPFAM" id="SSF141986">
    <property type="entry name" value="LD-carboxypeptidase A C-terminal domain-like"/>
    <property type="match status" value="1"/>
</dbReference>
<keyword evidence="5" id="KW-0121">Carboxypeptidase</keyword>
<evidence type="ECO:0000313" key="5">
    <source>
        <dbReference type="EMBL" id="SEU18051.1"/>
    </source>
</evidence>
<dbReference type="Gene3D" id="3.50.30.60">
    <property type="entry name" value="LD-carboxypeptidase A C-terminal domain-like"/>
    <property type="match status" value="1"/>
</dbReference>
<dbReference type="Pfam" id="PF17676">
    <property type="entry name" value="Peptidase_S66C"/>
    <property type="match status" value="1"/>
</dbReference>
<feature type="domain" description="LD-carboxypeptidase C-terminal" evidence="4">
    <location>
        <begin position="161"/>
        <end position="282"/>
    </location>
</feature>
<reference evidence="6" key="1">
    <citation type="submission" date="2016-10" db="EMBL/GenBank/DDBJ databases">
        <authorList>
            <person name="Varghese N."/>
            <person name="Submissions S."/>
        </authorList>
    </citation>
    <scope>NUCLEOTIDE SEQUENCE [LARGE SCALE GENOMIC DNA]</scope>
    <source>
        <strain evidence="6">DSM 16858</strain>
    </source>
</reference>
<name>A0A1I0K3Q1_9BACT</name>
<accession>A0A1I0K3Q1</accession>
<dbReference type="PANTHER" id="PTHR30237:SF4">
    <property type="entry name" value="LD-CARBOXYPEPTIDASE C-TERMINAL DOMAIN-CONTAINING PROTEIN"/>
    <property type="match status" value="1"/>
</dbReference>
<dbReference type="InterPro" id="IPR040921">
    <property type="entry name" value="Peptidase_S66C"/>
</dbReference>
<keyword evidence="6" id="KW-1185">Reference proteome</keyword>
<evidence type="ECO:0000256" key="1">
    <source>
        <dbReference type="ARBA" id="ARBA00010233"/>
    </source>
</evidence>
<dbReference type="InterPro" id="IPR040449">
    <property type="entry name" value="Peptidase_S66_N"/>
</dbReference>
<proteinExistence type="inferred from homology"/>
<evidence type="ECO:0000313" key="6">
    <source>
        <dbReference type="Proteomes" id="UP000199181"/>
    </source>
</evidence>
<dbReference type="InterPro" id="IPR003507">
    <property type="entry name" value="S66_fam"/>
</dbReference>
<dbReference type="Gene3D" id="3.40.50.10740">
    <property type="entry name" value="Class I glutamine amidotransferase-like"/>
    <property type="match status" value="1"/>
</dbReference>
<dbReference type="PIRSF" id="PIRSF028757">
    <property type="entry name" value="LD-carboxypeptidase"/>
    <property type="match status" value="1"/>
</dbReference>
<keyword evidence="5" id="KW-0645">Protease</keyword>
<protein>
    <submittedName>
        <fullName evidence="5">Muramoyltetrapeptide carboxypeptidase LdcA (Peptidoglycan recycling)</fullName>
    </submittedName>
</protein>
<dbReference type="InterPro" id="IPR029062">
    <property type="entry name" value="Class_I_gatase-like"/>
</dbReference>
<dbReference type="Proteomes" id="UP000199181">
    <property type="component" value="Unassembled WGS sequence"/>
</dbReference>
<dbReference type="AlphaFoldDB" id="A0A1I0K3Q1"/>
<feature type="domain" description="LD-carboxypeptidase N-terminal" evidence="3">
    <location>
        <begin position="7"/>
        <end position="85"/>
    </location>
</feature>
<gene>
    <name evidence="5" type="ORF">SAMN05443639_10931</name>
</gene>
<comment type="similarity">
    <text evidence="1">Belongs to the peptidase S66 family.</text>
</comment>
<keyword evidence="2" id="KW-0378">Hydrolase</keyword>
<dbReference type="InterPro" id="IPR027478">
    <property type="entry name" value="LdcA_N"/>
</dbReference>
<dbReference type="GO" id="GO:0004180">
    <property type="term" value="F:carboxypeptidase activity"/>
    <property type="evidence" value="ECO:0007669"/>
    <property type="project" value="UniProtKB-KW"/>
</dbReference>
<dbReference type="InterPro" id="IPR027461">
    <property type="entry name" value="Carboxypeptidase_A_C_sf"/>
</dbReference>